<reference evidence="1 2" key="1">
    <citation type="journal article" date="2024" name="BMC Genomics">
        <title>De novo assembly and annotation of Popillia japonica's genome with initial clues to its potential as an invasive pest.</title>
        <authorList>
            <person name="Cucini C."/>
            <person name="Boschi S."/>
            <person name="Funari R."/>
            <person name="Cardaioli E."/>
            <person name="Iannotti N."/>
            <person name="Marturano G."/>
            <person name="Paoli F."/>
            <person name="Bruttini M."/>
            <person name="Carapelli A."/>
            <person name="Frati F."/>
            <person name="Nardi F."/>
        </authorList>
    </citation>
    <scope>NUCLEOTIDE SEQUENCE [LARGE SCALE GENOMIC DNA]</scope>
    <source>
        <strain evidence="1">DMR45628</strain>
    </source>
</reference>
<sequence>MFSKGWKRLQVQLWRKKKCGPIVISKFGESDQSDTVHEGREVQLWRKKKCGPIVISKFGESDQSDTVHEGRVSLK</sequence>
<dbReference type="EMBL" id="JASPKY010000326">
    <property type="protein sequence ID" value="KAK9708566.1"/>
    <property type="molecule type" value="Genomic_DNA"/>
</dbReference>
<accession>A0AAW1JVF9</accession>
<evidence type="ECO:0000313" key="2">
    <source>
        <dbReference type="Proteomes" id="UP001458880"/>
    </source>
</evidence>
<organism evidence="1 2">
    <name type="scientific">Popillia japonica</name>
    <name type="common">Japanese beetle</name>
    <dbReference type="NCBI Taxonomy" id="7064"/>
    <lineage>
        <taxon>Eukaryota</taxon>
        <taxon>Metazoa</taxon>
        <taxon>Ecdysozoa</taxon>
        <taxon>Arthropoda</taxon>
        <taxon>Hexapoda</taxon>
        <taxon>Insecta</taxon>
        <taxon>Pterygota</taxon>
        <taxon>Neoptera</taxon>
        <taxon>Endopterygota</taxon>
        <taxon>Coleoptera</taxon>
        <taxon>Polyphaga</taxon>
        <taxon>Scarabaeiformia</taxon>
        <taxon>Scarabaeidae</taxon>
        <taxon>Rutelinae</taxon>
        <taxon>Popillia</taxon>
    </lineage>
</organism>
<dbReference type="AlphaFoldDB" id="A0AAW1JVF9"/>
<name>A0AAW1JVF9_POPJA</name>
<proteinExistence type="predicted"/>
<dbReference type="Proteomes" id="UP001458880">
    <property type="component" value="Unassembled WGS sequence"/>
</dbReference>
<gene>
    <name evidence="1" type="ORF">QE152_g27133</name>
</gene>
<comment type="caution">
    <text evidence="1">The sequence shown here is derived from an EMBL/GenBank/DDBJ whole genome shotgun (WGS) entry which is preliminary data.</text>
</comment>
<protein>
    <submittedName>
        <fullName evidence="1">Uncharacterized protein</fullName>
    </submittedName>
</protein>
<evidence type="ECO:0000313" key="1">
    <source>
        <dbReference type="EMBL" id="KAK9708566.1"/>
    </source>
</evidence>
<keyword evidence="2" id="KW-1185">Reference proteome</keyword>